<feature type="compositionally biased region" description="Low complexity" evidence="7">
    <location>
        <begin position="426"/>
        <end position="447"/>
    </location>
</feature>
<dbReference type="PANTHER" id="PTHR30008:SF0">
    <property type="entry name" value="EXODEOXYRIBONUCLEASE 7 LARGE SUBUNIT"/>
    <property type="match status" value="1"/>
</dbReference>
<evidence type="ECO:0000259" key="9">
    <source>
        <dbReference type="Pfam" id="PF13742"/>
    </source>
</evidence>
<dbReference type="EMBL" id="BAAANO010000007">
    <property type="protein sequence ID" value="GAA2001673.1"/>
    <property type="molecule type" value="Genomic_DNA"/>
</dbReference>
<dbReference type="EC" id="3.1.11.6" evidence="5"/>
<dbReference type="Pfam" id="PF02601">
    <property type="entry name" value="Exonuc_VII_L"/>
    <property type="match status" value="1"/>
</dbReference>
<evidence type="ECO:0000256" key="7">
    <source>
        <dbReference type="SAM" id="MobiDB-lite"/>
    </source>
</evidence>
<protein>
    <recommendedName>
        <fullName evidence="5">Exodeoxyribonuclease 7 large subunit</fullName>
        <ecNumber evidence="5">3.1.11.6</ecNumber>
    </recommendedName>
    <alternativeName>
        <fullName evidence="5">Exodeoxyribonuclease VII large subunit</fullName>
        <shortName evidence="5">Exonuclease VII large subunit</shortName>
    </alternativeName>
</protein>
<name>A0ABP5ELI9_9MICO</name>
<dbReference type="Proteomes" id="UP001500755">
    <property type="component" value="Unassembled WGS sequence"/>
</dbReference>
<gene>
    <name evidence="5 10" type="primary">xseA</name>
    <name evidence="10" type="ORF">GCM10009755_07690</name>
</gene>
<keyword evidence="2 5" id="KW-0540">Nuclease</keyword>
<dbReference type="PANTHER" id="PTHR30008">
    <property type="entry name" value="EXODEOXYRIBONUCLEASE 7 LARGE SUBUNIT"/>
    <property type="match status" value="1"/>
</dbReference>
<evidence type="ECO:0000256" key="4">
    <source>
        <dbReference type="ARBA" id="ARBA00022839"/>
    </source>
</evidence>
<keyword evidence="4 5" id="KW-0269">Exonuclease</keyword>
<dbReference type="InterPro" id="IPR020579">
    <property type="entry name" value="Exonuc_VII_lsu_C"/>
</dbReference>
<dbReference type="RefSeq" id="WP_344307150.1">
    <property type="nucleotide sequence ID" value="NZ_BAAANO010000007.1"/>
</dbReference>
<evidence type="ECO:0000259" key="8">
    <source>
        <dbReference type="Pfam" id="PF02601"/>
    </source>
</evidence>
<comment type="subcellular location">
    <subcellularLocation>
        <location evidence="5 6">Cytoplasm</location>
    </subcellularLocation>
</comment>
<evidence type="ECO:0000256" key="3">
    <source>
        <dbReference type="ARBA" id="ARBA00022801"/>
    </source>
</evidence>
<keyword evidence="1 5" id="KW-0963">Cytoplasm</keyword>
<accession>A0ABP5ELI9</accession>
<feature type="domain" description="Exonuclease VII large subunit C-terminal" evidence="8">
    <location>
        <begin position="152"/>
        <end position="369"/>
    </location>
</feature>
<comment type="caution">
    <text evidence="10">The sequence shown here is derived from an EMBL/GenBank/DDBJ whole genome shotgun (WGS) entry which is preliminary data.</text>
</comment>
<dbReference type="NCBIfam" id="TIGR00237">
    <property type="entry name" value="xseA"/>
    <property type="match status" value="1"/>
</dbReference>
<comment type="similarity">
    <text evidence="5 6">Belongs to the XseA family.</text>
</comment>
<comment type="catalytic activity">
    <reaction evidence="5 6">
        <text>Exonucleolytic cleavage in either 5'- to 3'- or 3'- to 5'-direction to yield nucleoside 5'-phosphates.</text>
        <dbReference type="EC" id="3.1.11.6"/>
    </reaction>
</comment>
<dbReference type="HAMAP" id="MF_00378">
    <property type="entry name" value="Exonuc_7_L"/>
    <property type="match status" value="1"/>
</dbReference>
<evidence type="ECO:0000256" key="1">
    <source>
        <dbReference type="ARBA" id="ARBA00022490"/>
    </source>
</evidence>
<evidence type="ECO:0000256" key="6">
    <source>
        <dbReference type="RuleBase" id="RU004355"/>
    </source>
</evidence>
<feature type="domain" description="OB-fold nucleic acid binding" evidence="9">
    <location>
        <begin position="38"/>
        <end position="129"/>
    </location>
</feature>
<organism evidence="10 11">
    <name type="scientific">Brevibacterium samyangense</name>
    <dbReference type="NCBI Taxonomy" id="366888"/>
    <lineage>
        <taxon>Bacteria</taxon>
        <taxon>Bacillati</taxon>
        <taxon>Actinomycetota</taxon>
        <taxon>Actinomycetes</taxon>
        <taxon>Micrococcales</taxon>
        <taxon>Brevibacteriaceae</taxon>
        <taxon>Brevibacterium</taxon>
    </lineage>
</organism>
<sequence length="453" mass="49134">MAQRISGTPGTLGTPSDAARPALAATAAQTSPENPWPLSLLSHNIKKYIDRMSAVWIEGQIIEFNRRAKVAYLTLRDVDEEMSLPVQVWSNVLDRLENPVSEGSRVVVNVKADFWVKAGRLSMRANDIRPVGLGDLLARLERLRRMLDAEGLFAREHKKPLPFLPVCIGLITGRNSDAEKDVVRNATLRWPNVRFEIRNVAVQGVDAVPQVRRALTELDAHPEVDVIVIARGGGSLEDLLPFSNEALVRDVWAARTPVVSAIGHEADRPLLDEVADLRASTPTDAAKRIVPDIAEERMGVLQARAQLDGAMDRMLHRETEALAAVRSRPVLAHPESMITVREQDLGVLRERSWQAGSTAVSRARADVDHLRAQVRALSPLATLARGYAVVQTEAGSAVHSAAELATGQSVHVRVAEGRFDAEVTRTEAPATSTGTGTAASTDSTAEAEPGEPA</sequence>
<reference evidence="11" key="1">
    <citation type="journal article" date="2019" name="Int. J. Syst. Evol. Microbiol.">
        <title>The Global Catalogue of Microorganisms (GCM) 10K type strain sequencing project: providing services to taxonomists for standard genome sequencing and annotation.</title>
        <authorList>
            <consortium name="The Broad Institute Genomics Platform"/>
            <consortium name="The Broad Institute Genome Sequencing Center for Infectious Disease"/>
            <person name="Wu L."/>
            <person name="Ma J."/>
        </authorList>
    </citation>
    <scope>NUCLEOTIDE SEQUENCE [LARGE SCALE GENOMIC DNA]</scope>
    <source>
        <strain evidence="11">JCM 14546</strain>
    </source>
</reference>
<keyword evidence="3 5" id="KW-0378">Hydrolase</keyword>
<feature type="region of interest" description="Disordered" evidence="7">
    <location>
        <begin position="421"/>
        <end position="453"/>
    </location>
</feature>
<evidence type="ECO:0000256" key="2">
    <source>
        <dbReference type="ARBA" id="ARBA00022722"/>
    </source>
</evidence>
<evidence type="ECO:0000313" key="10">
    <source>
        <dbReference type="EMBL" id="GAA2001673.1"/>
    </source>
</evidence>
<proteinExistence type="inferred from homology"/>
<feature type="compositionally biased region" description="Low complexity" evidence="7">
    <location>
        <begin position="18"/>
        <end position="28"/>
    </location>
</feature>
<dbReference type="CDD" id="cd04489">
    <property type="entry name" value="ExoVII_LU_OBF"/>
    <property type="match status" value="1"/>
</dbReference>
<feature type="region of interest" description="Disordered" evidence="7">
    <location>
        <begin position="1"/>
        <end position="33"/>
    </location>
</feature>
<comment type="function">
    <text evidence="5">Bidirectionally degrades single-stranded DNA into large acid-insoluble oligonucleotides, which are then degraded further into small acid-soluble oligonucleotides.</text>
</comment>
<evidence type="ECO:0000256" key="5">
    <source>
        <dbReference type="HAMAP-Rule" id="MF_00378"/>
    </source>
</evidence>
<evidence type="ECO:0000313" key="11">
    <source>
        <dbReference type="Proteomes" id="UP001500755"/>
    </source>
</evidence>
<dbReference type="InterPro" id="IPR003753">
    <property type="entry name" value="Exonuc_VII_L"/>
</dbReference>
<comment type="subunit">
    <text evidence="5">Heterooligomer composed of large and small subunits.</text>
</comment>
<keyword evidence="11" id="KW-1185">Reference proteome</keyword>
<dbReference type="Pfam" id="PF13742">
    <property type="entry name" value="tRNA_anti_2"/>
    <property type="match status" value="1"/>
</dbReference>
<feature type="compositionally biased region" description="Polar residues" evidence="7">
    <location>
        <begin position="1"/>
        <end position="14"/>
    </location>
</feature>
<dbReference type="InterPro" id="IPR025824">
    <property type="entry name" value="OB-fold_nuc-bd_dom"/>
</dbReference>